<comment type="caution">
    <text evidence="2">The sequence shown here is derived from an EMBL/GenBank/DDBJ whole genome shotgun (WGS) entry which is preliminary data.</text>
</comment>
<reference evidence="2" key="1">
    <citation type="submission" date="2019-03" db="EMBL/GenBank/DDBJ databases">
        <title>Improved annotation for the trematode Fasciola hepatica.</title>
        <authorList>
            <person name="Choi Y.-J."/>
            <person name="Martin J."/>
            <person name="Mitreva M."/>
        </authorList>
    </citation>
    <scope>NUCLEOTIDE SEQUENCE [LARGE SCALE GENOMIC DNA]</scope>
</reference>
<feature type="chain" id="PRO_5020028736" evidence="1">
    <location>
        <begin position="32"/>
        <end position="89"/>
    </location>
</feature>
<evidence type="ECO:0000313" key="2">
    <source>
        <dbReference type="EMBL" id="THD20641.1"/>
    </source>
</evidence>
<name>A0A4E0R5C8_FASHE</name>
<organism evidence="2 3">
    <name type="scientific">Fasciola hepatica</name>
    <name type="common">Liver fluke</name>
    <dbReference type="NCBI Taxonomy" id="6192"/>
    <lineage>
        <taxon>Eukaryota</taxon>
        <taxon>Metazoa</taxon>
        <taxon>Spiralia</taxon>
        <taxon>Lophotrochozoa</taxon>
        <taxon>Platyhelminthes</taxon>
        <taxon>Trematoda</taxon>
        <taxon>Digenea</taxon>
        <taxon>Plagiorchiida</taxon>
        <taxon>Echinostomata</taxon>
        <taxon>Echinostomatoidea</taxon>
        <taxon>Fasciolidae</taxon>
        <taxon>Fasciola</taxon>
    </lineage>
</organism>
<keyword evidence="3" id="KW-1185">Reference proteome</keyword>
<feature type="signal peptide" evidence="1">
    <location>
        <begin position="1"/>
        <end position="31"/>
    </location>
</feature>
<protein>
    <submittedName>
        <fullName evidence="2">Uncharacterized protein</fullName>
    </submittedName>
</protein>
<proteinExistence type="predicted"/>
<evidence type="ECO:0000313" key="3">
    <source>
        <dbReference type="Proteomes" id="UP000230066"/>
    </source>
</evidence>
<sequence>MVHLRIVRLLMAKLPSRCIVTILLMLLQTDGRNEFAIFLLLNYWSTDVSHRNTGYFDWNIYLWGTMFSEYVVSRVFLEELLRQSHDVML</sequence>
<keyword evidence="1" id="KW-0732">Signal</keyword>
<accession>A0A4E0R5C8</accession>
<evidence type="ECO:0000256" key="1">
    <source>
        <dbReference type="SAM" id="SignalP"/>
    </source>
</evidence>
<dbReference type="Proteomes" id="UP000230066">
    <property type="component" value="Unassembled WGS sequence"/>
</dbReference>
<dbReference type="AlphaFoldDB" id="A0A4E0R5C8"/>
<gene>
    <name evidence="2" type="ORF">D915_008503</name>
</gene>
<dbReference type="EMBL" id="JXXN02004376">
    <property type="protein sequence ID" value="THD20641.1"/>
    <property type="molecule type" value="Genomic_DNA"/>
</dbReference>